<keyword evidence="1" id="KW-0677">Repeat</keyword>
<evidence type="ECO:0000313" key="7">
    <source>
        <dbReference type="WBParaSite" id="TREG1_15620.1"/>
    </source>
</evidence>
<comment type="similarity">
    <text evidence="3">Belongs to the SOWAH family.</text>
</comment>
<dbReference type="InterPro" id="IPR036770">
    <property type="entry name" value="Ankyrin_rpt-contain_sf"/>
</dbReference>
<dbReference type="Proteomes" id="UP000050795">
    <property type="component" value="Unassembled WGS sequence"/>
</dbReference>
<dbReference type="PROSITE" id="PS50297">
    <property type="entry name" value="ANK_REP_REGION"/>
    <property type="match status" value="2"/>
</dbReference>
<evidence type="ECO:0000256" key="4">
    <source>
        <dbReference type="PROSITE-ProRule" id="PRU00023"/>
    </source>
</evidence>
<keyword evidence="2 4" id="KW-0040">ANK repeat</keyword>
<name>A0AA85JD12_TRIRE</name>
<organism evidence="6 7">
    <name type="scientific">Trichobilharzia regenti</name>
    <name type="common">Nasal bird schistosome</name>
    <dbReference type="NCBI Taxonomy" id="157069"/>
    <lineage>
        <taxon>Eukaryota</taxon>
        <taxon>Metazoa</taxon>
        <taxon>Spiralia</taxon>
        <taxon>Lophotrochozoa</taxon>
        <taxon>Platyhelminthes</taxon>
        <taxon>Trematoda</taxon>
        <taxon>Digenea</taxon>
        <taxon>Strigeidida</taxon>
        <taxon>Schistosomatoidea</taxon>
        <taxon>Schistosomatidae</taxon>
        <taxon>Trichobilharzia</taxon>
    </lineage>
</organism>
<feature type="repeat" description="ANK" evidence="4">
    <location>
        <begin position="101"/>
        <end position="122"/>
    </location>
</feature>
<evidence type="ECO:0000256" key="5">
    <source>
        <dbReference type="SAM" id="MobiDB-lite"/>
    </source>
</evidence>
<dbReference type="PANTHER" id="PTHR14491:SF7">
    <property type="entry name" value="SOSONDOWAH, ISOFORM G"/>
    <property type="match status" value="1"/>
</dbReference>
<feature type="repeat" description="ANK" evidence="4">
    <location>
        <begin position="135"/>
        <end position="155"/>
    </location>
</feature>
<dbReference type="AlphaFoldDB" id="A0AA85JD12"/>
<keyword evidence="6" id="KW-1185">Reference proteome</keyword>
<sequence length="437" mass="48662">MLEASCHLSGGKIVYIDTLEVCLSVMTSFNTITDTGTMLEGLVATSSDDGYGSDSVSSTSFLPMTQEQKEWLIAIVDCDQPKMTSMLNKHPELAGWKTNINGYTALHYAVKFGDCAIIRLLLGNYQVPVDAQTYEGTTALHLAAASGNEDVIVLLTSMYKANPGIRDFCGRLPSAYLPKEKEALAKYFPNPLRTLLQNRSNNLYLLMIQPEINNTHTNTASCDENSDDHSESGSLLNLPNSTSLPITPQFPWNQTNQNHIEDLRRGFPFTRIIGSRQGGRDSSRDRYHNRYPLFGLTNKMPLSSGDMKVLNMNFKRPSMKIRCDSPKRNLDSNFNYSDVELINNIYSLIRHKHQIPSLYNPLSPESAKATDCNQRSACRLAPSSLRSTVGRHWKRNAHSAYGSLRNTTLNLSGSTNTIDSDDFTDPPTPTNESNSEQ</sequence>
<dbReference type="PANTHER" id="PTHR14491">
    <property type="entry name" value="SOSONDOWAH, ISOFORM G"/>
    <property type="match status" value="1"/>
</dbReference>
<dbReference type="PROSITE" id="PS50088">
    <property type="entry name" value="ANK_REPEAT"/>
    <property type="match status" value="2"/>
</dbReference>
<dbReference type="WBParaSite" id="TREG1_15620.1">
    <property type="protein sequence ID" value="TREG1_15620.1"/>
    <property type="gene ID" value="TREG1_15620"/>
</dbReference>
<reference evidence="6" key="1">
    <citation type="submission" date="2022-06" db="EMBL/GenBank/DDBJ databases">
        <authorList>
            <person name="Berger JAMES D."/>
            <person name="Berger JAMES D."/>
        </authorList>
    </citation>
    <scope>NUCLEOTIDE SEQUENCE [LARGE SCALE GENOMIC DNA]</scope>
</reference>
<evidence type="ECO:0000256" key="1">
    <source>
        <dbReference type="ARBA" id="ARBA00022737"/>
    </source>
</evidence>
<evidence type="ECO:0008006" key="8">
    <source>
        <dbReference type="Google" id="ProtNLM"/>
    </source>
</evidence>
<feature type="compositionally biased region" description="Low complexity" evidence="5">
    <location>
        <begin position="406"/>
        <end position="417"/>
    </location>
</feature>
<protein>
    <recommendedName>
        <fullName evidence="8">ANK_REP_REGION domain-containing protein</fullName>
    </recommendedName>
</protein>
<dbReference type="SMART" id="SM00248">
    <property type="entry name" value="ANK"/>
    <property type="match status" value="2"/>
</dbReference>
<proteinExistence type="inferred from homology"/>
<feature type="region of interest" description="Disordered" evidence="5">
    <location>
        <begin position="406"/>
        <end position="437"/>
    </location>
</feature>
<evidence type="ECO:0000256" key="2">
    <source>
        <dbReference type="ARBA" id="ARBA00023043"/>
    </source>
</evidence>
<dbReference type="Pfam" id="PF12796">
    <property type="entry name" value="Ank_2"/>
    <property type="match status" value="1"/>
</dbReference>
<dbReference type="InterPro" id="IPR002110">
    <property type="entry name" value="Ankyrin_rpt"/>
</dbReference>
<dbReference type="Gene3D" id="1.25.40.20">
    <property type="entry name" value="Ankyrin repeat-containing domain"/>
    <property type="match status" value="1"/>
</dbReference>
<evidence type="ECO:0000313" key="6">
    <source>
        <dbReference type="Proteomes" id="UP000050795"/>
    </source>
</evidence>
<accession>A0AA85JD12</accession>
<dbReference type="SUPFAM" id="SSF48403">
    <property type="entry name" value="Ankyrin repeat"/>
    <property type="match status" value="1"/>
</dbReference>
<reference evidence="7" key="2">
    <citation type="submission" date="2023-11" db="UniProtKB">
        <authorList>
            <consortium name="WormBaseParasite"/>
        </authorList>
    </citation>
    <scope>IDENTIFICATION</scope>
</reference>
<evidence type="ECO:0000256" key="3">
    <source>
        <dbReference type="ARBA" id="ARBA00038122"/>
    </source>
</evidence>